<keyword evidence="3" id="KW-0378">Hydrolase</keyword>
<evidence type="ECO:0000313" key="8">
    <source>
        <dbReference type="EMBL" id="RBQ16459.1"/>
    </source>
</evidence>
<dbReference type="CDD" id="cd00063">
    <property type="entry name" value="FN3"/>
    <property type="match status" value="1"/>
</dbReference>
<keyword evidence="4" id="KW-0119">Carbohydrate metabolism</keyword>
<dbReference type="Gene3D" id="2.60.120.200">
    <property type="match status" value="2"/>
</dbReference>
<organism evidence="8 9">
    <name type="scientific">Spongiactinospora rosea</name>
    <dbReference type="NCBI Taxonomy" id="2248750"/>
    <lineage>
        <taxon>Bacteria</taxon>
        <taxon>Bacillati</taxon>
        <taxon>Actinomycetota</taxon>
        <taxon>Actinomycetes</taxon>
        <taxon>Streptosporangiales</taxon>
        <taxon>Streptosporangiaceae</taxon>
        <taxon>Spongiactinospora</taxon>
    </lineage>
</organism>
<comment type="caution">
    <text evidence="8">The sequence shown here is derived from an EMBL/GenBank/DDBJ whole genome shotgun (WGS) entry which is preliminary data.</text>
</comment>
<dbReference type="Gene3D" id="2.60.40.1220">
    <property type="match status" value="2"/>
</dbReference>
<dbReference type="PANTHER" id="PTHR42535">
    <property type="entry name" value="OOKINETE PROTEIN, PUTATIVE-RELATED"/>
    <property type="match status" value="1"/>
</dbReference>
<evidence type="ECO:0000256" key="2">
    <source>
        <dbReference type="ARBA" id="ARBA00023157"/>
    </source>
</evidence>
<dbReference type="OrthoDB" id="3543639at2"/>
<dbReference type="RefSeq" id="WP_113984086.1">
    <property type="nucleotide sequence ID" value="NZ_QMEY01000016.1"/>
</dbReference>
<dbReference type="SUPFAM" id="SSF49265">
    <property type="entry name" value="Fibronectin type III"/>
    <property type="match status" value="1"/>
</dbReference>
<dbReference type="Pfam" id="PF14040">
    <property type="entry name" value="DNase_NucA_NucB"/>
    <property type="match status" value="1"/>
</dbReference>
<feature type="region of interest" description="Disordered" evidence="5">
    <location>
        <begin position="1017"/>
        <end position="1045"/>
    </location>
</feature>
<reference evidence="8 9" key="1">
    <citation type="submission" date="2018-06" db="EMBL/GenBank/DDBJ databases">
        <title>Sphaerisporangium craniellae sp. nov., isolated from a marine sponge in the South China Sea.</title>
        <authorList>
            <person name="Li L."/>
        </authorList>
    </citation>
    <scope>NUCLEOTIDE SEQUENCE [LARGE SCALE GENOMIC DNA]</scope>
    <source>
        <strain evidence="8 9">LHW63015</strain>
    </source>
</reference>
<dbReference type="InterPro" id="IPR014755">
    <property type="entry name" value="Cu-Rt/internalin_Ig-like"/>
</dbReference>
<evidence type="ECO:0000313" key="9">
    <source>
        <dbReference type="Proteomes" id="UP000253303"/>
    </source>
</evidence>
<dbReference type="Pfam" id="PF13385">
    <property type="entry name" value="Laminin_G_3"/>
    <property type="match status" value="2"/>
</dbReference>
<dbReference type="SMART" id="SM00560">
    <property type="entry name" value="LamGL"/>
    <property type="match status" value="2"/>
</dbReference>
<dbReference type="PROSITE" id="PS50853">
    <property type="entry name" value="FN3"/>
    <property type="match status" value="1"/>
</dbReference>
<evidence type="ECO:0000256" key="3">
    <source>
        <dbReference type="ARBA" id="ARBA00023295"/>
    </source>
</evidence>
<feature type="region of interest" description="Disordered" evidence="5">
    <location>
        <begin position="1409"/>
        <end position="1439"/>
    </location>
</feature>
<feature type="signal peptide" evidence="6">
    <location>
        <begin position="1"/>
        <end position="35"/>
    </location>
</feature>
<dbReference type="InterPro" id="IPR013320">
    <property type="entry name" value="ConA-like_dom_sf"/>
</dbReference>
<feature type="region of interest" description="Disordered" evidence="5">
    <location>
        <begin position="1487"/>
        <end position="1507"/>
    </location>
</feature>
<dbReference type="InterPro" id="IPR029476">
    <property type="entry name" value="DNase_NucA_NucB"/>
</dbReference>
<dbReference type="PANTHER" id="PTHR42535:SF2">
    <property type="entry name" value="CHROMOSOME UNDETERMINED SCAFFOLD_146, WHOLE GENOME SHOTGUN SEQUENCE"/>
    <property type="match status" value="1"/>
</dbReference>
<dbReference type="SMART" id="SM00060">
    <property type="entry name" value="FN3"/>
    <property type="match status" value="1"/>
</dbReference>
<proteinExistence type="predicted"/>
<evidence type="ECO:0000256" key="4">
    <source>
        <dbReference type="ARBA" id="ARBA00023326"/>
    </source>
</evidence>
<accession>A0A366LSU3</accession>
<dbReference type="InterPro" id="IPR006558">
    <property type="entry name" value="LamG-like"/>
</dbReference>
<dbReference type="NCBIfam" id="NF033679">
    <property type="entry name" value="DNRLRE_dom"/>
    <property type="match status" value="1"/>
</dbReference>
<evidence type="ECO:0000259" key="7">
    <source>
        <dbReference type="PROSITE" id="PS50853"/>
    </source>
</evidence>
<evidence type="ECO:0000256" key="1">
    <source>
        <dbReference type="ARBA" id="ARBA00022729"/>
    </source>
</evidence>
<feature type="domain" description="Fibronectin type-III" evidence="7">
    <location>
        <begin position="1034"/>
        <end position="1130"/>
    </location>
</feature>
<feature type="chain" id="PRO_5038807916" description="Fibronectin type-III domain-containing protein" evidence="6">
    <location>
        <begin position="36"/>
        <end position="1877"/>
    </location>
</feature>
<sequence>MHRLTSGSPGRIRRPAALIAALTLPLTLLSGPAIAQGAETPPASTATPAGAAPDPALKSAWEKAAKTGKPIEVPARFTETMKVWADPNGKHLKAELHTRPIQLKNKASGAWEPIDTRIVNRDGKLQAARVKTPLTFGGQGAKHLVTATGEHGGTGLGVTRALPEPKISGNAVTYPDAIAPGADLVIQAQADGFVSQVVLRRKPAGPVTVRLPLTLPQGTEFGKTPQGLPQLKDAKGRAKAAPVVLTATDAKVETAPGEGRTSPVKAQVETSGKTPELVFTPDAKFLADPAVTYPVTIAAASEWFGGGAPEDAWVSKNDPYNNNAAAGYLRAGTTQTSADIARVYMKFDTTDPVLEGATVVQADLRMWNYKSGGPNGQLCGDPVGAGIVAARVTAPWTLDGTADSLDWYNQPSATGTEGLNRAGYNYDADPATWCAKDDELFYRVTGMARAWVEQGVPNHGMVLRAASETAAINWRQYYSSQFGGGQPYPGYRHPPALMIEYIPSVKEHLIVLRTYPGDQEPPAASYADDRAWVASGNVHYDELPPSRVMTDDEALANAVATNSSAQTSLTEAYYPEGLTDEELIEGIDTNPEAPPEEPEPGTNPRPEDDTTPPTVTETSPASGQAGVPTTTSVVAVFSEYVTDAAVTVKNPQGAQVAGNAVLDASHKVLTFTPDAALAGDTAYTVVVSGAKDIAENVMTPRTWSFTTAAPDTAPPVVSGTSPAANATGVPVDAPVRATFGEKVSGAQISVKNAQGAAVAGTSAMDAEGKVLTFTPQQRLAGTTVYTAEVSGAKDTSGNVMAAPHIWSFTTAADAPQPIPGLVAAYGMNEGSGTSVADASGKNNTGTGSATTWVNGKYGKALSFNGSSSWVTVQDAASLRLTTGMTLSAWVNPATVSSWSPVVGKELSEEALSYTLYASNSTVPSGWVQTDPETPTTVNGASPLPVGTWSHVALTYDGAALRLFVNGAQAGQTALSGGLHSDGSPLRIGGNAAWGEFFGGLIDEVRVYNRAQSATEIQTDMNTPVGQPPVQDTQAPSAPGSLTATGGAGTAQLAWTASTDNVGVTGYSIHRSTTPQFTPSAANAVGSSTATTFTDAGLAAGTYHYRVRAFDAAGNLSPSSNEATATVTDPPANPGLVAAYGMEEGAGTIVGDSSGKNNIGTATDTTWAAAGRHGKALSFNGSTSWVTVPHAPSLRMTDTLTVSAWVRPTASGGYRTVLMKENITDGSYTLYSDSGGSLPMGSVELADAPRGVRGEDPLPLNQWSHLALTYNGSIAYLYVNGVEADAYPITGELVDEDGDLRLGGNAVWEDEYFSGLIDEVRVYNRAQTAAEIRADMNKPVGAAPPARQQRMNITTSSAPEIARLTVDDARTADGVAVTSTLTPRLTTWLPARRSGEAKVDVEVARAPAAKTGAKTGKVDKPGVDRRPIWSGQATAGPGDAQATLRVPKDRLRAGSEVRWRARVTIGGVTGDWTGWQAIMVGRNPKVTARAATADPPTTPDDLKTTLPTGAEQPKWATVQDCYREAGRASSGGVYAPNRFSHCRLTRFVVNVWEGTPGSTSAVLRGQLHGFQMMHTGTRVSQRILQVDKRISLLPDKNWGYQPKRVAFGAEVLSTVPADQNPTICDRRSESGMLGMHTVAQWATASSQQPGWHMTETYADRGREGYHKLGRCTVNSHVRGESPFDKGPREFSGTVGLPSFVRCDASPTIGWHNKNGGGCVHMNSVAKMVMRLDDVNPRGVGFKDIYHHVSTAFHNPDQTYPLAGGKSFPDTENERKNIPGKSIASRLTRAAFKATKEANYAATASVCKNEVPVEDENKKSCDEFPFESTYQGAARANPDHNFSVARINETMNKQHGNVLKAWYWNNRIINKDGFYIELP</sequence>
<dbReference type="GO" id="GO:0000272">
    <property type="term" value="P:polysaccharide catabolic process"/>
    <property type="evidence" value="ECO:0007669"/>
    <property type="project" value="UniProtKB-KW"/>
</dbReference>
<keyword evidence="1 6" id="KW-0732">Signal</keyword>
<keyword evidence="2" id="KW-1015">Disulfide bond</keyword>
<dbReference type="Gene3D" id="2.60.40.10">
    <property type="entry name" value="Immunoglobulins"/>
    <property type="match status" value="1"/>
</dbReference>
<dbReference type="Pfam" id="PF13205">
    <property type="entry name" value="Big_5"/>
    <property type="match status" value="2"/>
</dbReference>
<name>A0A366LSU3_9ACTN</name>
<evidence type="ECO:0000256" key="5">
    <source>
        <dbReference type="SAM" id="MobiDB-lite"/>
    </source>
</evidence>
<dbReference type="InterPro" id="IPR036116">
    <property type="entry name" value="FN3_sf"/>
</dbReference>
<feature type="compositionally biased region" description="Basic and acidic residues" evidence="5">
    <location>
        <begin position="1415"/>
        <end position="1426"/>
    </location>
</feature>
<keyword evidence="9" id="KW-1185">Reference proteome</keyword>
<dbReference type="InterPro" id="IPR032812">
    <property type="entry name" value="SbsA_Ig"/>
</dbReference>
<dbReference type="SUPFAM" id="SSF49899">
    <property type="entry name" value="Concanavalin A-like lectins/glucanases"/>
    <property type="match status" value="2"/>
</dbReference>
<dbReference type="EMBL" id="QMEY01000016">
    <property type="protein sequence ID" value="RBQ16459.1"/>
    <property type="molecule type" value="Genomic_DNA"/>
</dbReference>
<feature type="region of interest" description="Disordered" evidence="5">
    <location>
        <begin position="587"/>
        <end position="627"/>
    </location>
</feature>
<dbReference type="GO" id="GO:0016798">
    <property type="term" value="F:hydrolase activity, acting on glycosyl bonds"/>
    <property type="evidence" value="ECO:0007669"/>
    <property type="project" value="UniProtKB-KW"/>
</dbReference>
<dbReference type="InterPro" id="IPR003961">
    <property type="entry name" value="FN3_dom"/>
</dbReference>
<keyword evidence="4" id="KW-0624">Polysaccharide degradation</keyword>
<dbReference type="Proteomes" id="UP000253303">
    <property type="component" value="Unassembled WGS sequence"/>
</dbReference>
<protein>
    <recommendedName>
        <fullName evidence="7">Fibronectin type-III domain-containing protein</fullName>
    </recommendedName>
</protein>
<dbReference type="InterPro" id="IPR013783">
    <property type="entry name" value="Ig-like_fold"/>
</dbReference>
<gene>
    <name evidence="8" type="ORF">DP939_29485</name>
</gene>
<feature type="compositionally biased region" description="Low complexity" evidence="5">
    <location>
        <begin position="611"/>
        <end position="620"/>
    </location>
</feature>
<feature type="compositionally biased region" description="Polar residues" evidence="5">
    <location>
        <begin position="1017"/>
        <end position="1035"/>
    </location>
</feature>
<evidence type="ECO:0000256" key="6">
    <source>
        <dbReference type="SAM" id="SignalP"/>
    </source>
</evidence>
<keyword evidence="3" id="KW-0326">Glycosidase</keyword>